<dbReference type="Pfam" id="PF03176">
    <property type="entry name" value="MMPL"/>
    <property type="match status" value="2"/>
</dbReference>
<dbReference type="Gene3D" id="1.20.1640.10">
    <property type="entry name" value="Multidrug efflux transporter AcrB transmembrane domain"/>
    <property type="match status" value="2"/>
</dbReference>
<evidence type="ECO:0000256" key="6">
    <source>
        <dbReference type="SAM" id="Phobius"/>
    </source>
</evidence>
<evidence type="ECO:0000256" key="4">
    <source>
        <dbReference type="ARBA" id="ARBA00022989"/>
    </source>
</evidence>
<comment type="caution">
    <text evidence="8">The sequence shown here is derived from an EMBL/GenBank/DDBJ whole genome shotgun (WGS) entry which is preliminary data.</text>
</comment>
<dbReference type="InterPro" id="IPR000731">
    <property type="entry name" value="SSD"/>
</dbReference>
<feature type="transmembrane region" description="Helical" evidence="6">
    <location>
        <begin position="567"/>
        <end position="585"/>
    </location>
</feature>
<feature type="domain" description="SSD" evidence="7">
    <location>
        <begin position="568"/>
        <end position="735"/>
    </location>
</feature>
<evidence type="ECO:0000313" key="8">
    <source>
        <dbReference type="EMBL" id="GAE32630.1"/>
    </source>
</evidence>
<proteinExistence type="predicted"/>
<keyword evidence="2" id="KW-1003">Cell membrane</keyword>
<evidence type="ECO:0000259" key="7">
    <source>
        <dbReference type="PROSITE" id="PS50156"/>
    </source>
</evidence>
<feature type="transmembrane region" description="Helical" evidence="6">
    <location>
        <begin position="290"/>
        <end position="309"/>
    </location>
</feature>
<keyword evidence="4 6" id="KW-1133">Transmembrane helix</keyword>
<reference evidence="8" key="1">
    <citation type="journal article" date="2014" name="Genome Announc.">
        <title>Draft Genome Sequences of Three Alkaliphilic Bacillus Strains, Bacillus wakoensis JCM 9140T, Bacillus akibai JCM 9157T, and Bacillus hemicellulosilyticus JCM 9152T.</title>
        <authorList>
            <person name="Yuki M."/>
            <person name="Oshima K."/>
            <person name="Suda W."/>
            <person name="Oshida Y."/>
            <person name="Kitamura K."/>
            <person name="Iida T."/>
            <person name="Hattori M."/>
            <person name="Ohkuma M."/>
        </authorList>
    </citation>
    <scope>NUCLEOTIDE SEQUENCE [LARGE SCALE GENOMIC DNA]</scope>
    <source>
        <strain evidence="8">JCM 9152</strain>
    </source>
</reference>
<comment type="subcellular location">
    <subcellularLocation>
        <location evidence="1">Cell membrane</location>
        <topology evidence="1">Multi-pass membrane protein</topology>
    </subcellularLocation>
</comment>
<evidence type="ECO:0000256" key="1">
    <source>
        <dbReference type="ARBA" id="ARBA00004651"/>
    </source>
</evidence>
<feature type="transmembrane region" description="Helical" evidence="6">
    <location>
        <begin position="237"/>
        <end position="261"/>
    </location>
</feature>
<dbReference type="GO" id="GO:0005886">
    <property type="term" value="C:plasma membrane"/>
    <property type="evidence" value="ECO:0007669"/>
    <property type="project" value="UniProtKB-SubCell"/>
</dbReference>
<feature type="transmembrane region" description="Helical" evidence="6">
    <location>
        <begin position="211"/>
        <end position="231"/>
    </location>
</feature>
<sequence length="762" mass="84720">MRKGIERYAKTTYQFRWGIVGIWIVFVIFCAFFAMQINDLLTGGGWADPEADSTKAYELMIEHIDGRDATSLTLVLTHDEHEAGSEEYTEMLQSVSNLLEDEETISSVNTWNDVSPELQEQFLGEDGRTSIGFIGMNIDEGFAQKVLPDIQERLVEYVEPFGYEAFILGAPAFWGETTKLSQEGLELAHLYALPIILLVLILVFRSLVSSVMPLVLAGFSIVSSLGSLYFLAEQIELSVFVLDSALMLGIGVGIDFALIFVKRFKEELEKEGENVIRALSNTFQHAGHSILFSSITIIGSMAAILFTDISAVRSIALGVMAVVFFLMLTTLTLLPALLSILGHRINALRVPFFKKKDRQVQHGVWYRLSHKIMRRPVIYLVSTVLFLLVIAFPALELEVSTPDSRMLPESTQIRQGLSHLQNEFGVGFASPIHVVIESEEESLVSVENLDYIAELEMMIESIEHVDEVSSFLSYFPDMDQETIHLLLSEQRDEFPDDVAQMMSRSLSQDEGIAVIDVITNDYSSSDTNRDIVEEIRDILSTSNQSLQMYVGGETAEGIDTSASLNSALIQVLVFTLILIFIILTITFKSILLPLKAMLMNVLSLGATYGILVAFFQWGWGSSILGFGDFGFIQSFIPILLLGLLFSLSTDYEVFLLSRIQEEYENGKTNEESVALGLEQTAPMISGAALIMIVVFASFAFAGVLPMQQLGLGMAVAIALDATIVRLLLVPATMKLLGDWNWWFPGKKRRSQTGYSERKGEVS</sequence>
<dbReference type="EMBL" id="BAUU01000043">
    <property type="protein sequence ID" value="GAE32630.1"/>
    <property type="molecule type" value="Genomic_DNA"/>
</dbReference>
<dbReference type="PROSITE" id="PS50156">
    <property type="entry name" value="SSD"/>
    <property type="match status" value="2"/>
</dbReference>
<evidence type="ECO:0000313" key="9">
    <source>
        <dbReference type="Proteomes" id="UP000018895"/>
    </source>
</evidence>
<dbReference type="STRING" id="1236971.JCM9152_4174"/>
<keyword evidence="3 6" id="KW-0812">Transmembrane</keyword>
<feature type="transmembrane region" description="Helical" evidence="6">
    <location>
        <begin position="684"/>
        <end position="703"/>
    </location>
</feature>
<feature type="transmembrane region" description="Helical" evidence="6">
    <location>
        <begin position="629"/>
        <end position="648"/>
    </location>
</feature>
<feature type="domain" description="SSD" evidence="7">
    <location>
        <begin position="210"/>
        <end position="340"/>
    </location>
</feature>
<dbReference type="PANTHER" id="PTHR33406">
    <property type="entry name" value="MEMBRANE PROTEIN MJ1562-RELATED"/>
    <property type="match status" value="1"/>
</dbReference>
<protein>
    <recommendedName>
        <fullName evidence="7">SSD domain-containing protein</fullName>
    </recommendedName>
</protein>
<dbReference type="RefSeq" id="WP_035347008.1">
    <property type="nucleotide sequence ID" value="NZ_BAUU01000043.1"/>
</dbReference>
<dbReference type="PANTHER" id="PTHR33406:SF13">
    <property type="entry name" value="MEMBRANE PROTEIN YDFJ"/>
    <property type="match status" value="1"/>
</dbReference>
<evidence type="ECO:0000256" key="3">
    <source>
        <dbReference type="ARBA" id="ARBA00022692"/>
    </source>
</evidence>
<dbReference type="InterPro" id="IPR004869">
    <property type="entry name" value="MMPL_dom"/>
</dbReference>
<keyword evidence="9" id="KW-1185">Reference proteome</keyword>
<feature type="transmembrane region" description="Helical" evidence="6">
    <location>
        <begin position="187"/>
        <end position="204"/>
    </location>
</feature>
<evidence type="ECO:0000256" key="5">
    <source>
        <dbReference type="ARBA" id="ARBA00023136"/>
    </source>
</evidence>
<feature type="transmembrane region" description="Helical" evidence="6">
    <location>
        <begin position="315"/>
        <end position="341"/>
    </location>
</feature>
<feature type="transmembrane region" description="Helical" evidence="6">
    <location>
        <begin position="20"/>
        <end position="37"/>
    </location>
</feature>
<dbReference type="SUPFAM" id="SSF82866">
    <property type="entry name" value="Multidrug efflux transporter AcrB transmembrane domain"/>
    <property type="match status" value="2"/>
</dbReference>
<keyword evidence="5 6" id="KW-0472">Membrane</keyword>
<evidence type="ECO:0000256" key="2">
    <source>
        <dbReference type="ARBA" id="ARBA00022475"/>
    </source>
</evidence>
<feature type="transmembrane region" description="Helical" evidence="6">
    <location>
        <begin position="597"/>
        <end position="617"/>
    </location>
</feature>
<feature type="transmembrane region" description="Helical" evidence="6">
    <location>
        <begin position="377"/>
        <end position="395"/>
    </location>
</feature>
<dbReference type="InterPro" id="IPR050545">
    <property type="entry name" value="Mycobact_MmpL"/>
</dbReference>
<dbReference type="Proteomes" id="UP000018895">
    <property type="component" value="Unassembled WGS sequence"/>
</dbReference>
<organism evidence="8 9">
    <name type="scientific">Halalkalibacter hemicellulosilyticusJCM 9152</name>
    <dbReference type="NCBI Taxonomy" id="1236971"/>
    <lineage>
        <taxon>Bacteria</taxon>
        <taxon>Bacillati</taxon>
        <taxon>Bacillota</taxon>
        <taxon>Bacilli</taxon>
        <taxon>Bacillales</taxon>
        <taxon>Bacillaceae</taxon>
        <taxon>Halalkalibacter</taxon>
    </lineage>
</organism>
<name>W4QKI4_9BACI</name>
<dbReference type="AlphaFoldDB" id="W4QKI4"/>
<gene>
    <name evidence="8" type="ORF">JCM9152_4174</name>
</gene>
<dbReference type="OrthoDB" id="7051771at2"/>
<accession>W4QKI4</accession>